<evidence type="ECO:0000313" key="1">
    <source>
        <dbReference type="EMBL" id="MCL2912785.1"/>
    </source>
</evidence>
<comment type="caution">
    <text evidence="1">The sequence shown here is derived from an EMBL/GenBank/DDBJ whole genome shotgun (WGS) entry which is preliminary data.</text>
</comment>
<dbReference type="Proteomes" id="UP001202831">
    <property type="component" value="Unassembled WGS sequence"/>
</dbReference>
<evidence type="ECO:0000313" key="2">
    <source>
        <dbReference type="Proteomes" id="UP001202831"/>
    </source>
</evidence>
<protein>
    <recommendedName>
        <fullName evidence="3">Transporter</fullName>
    </recommendedName>
</protein>
<dbReference type="EMBL" id="JAKIKT010000001">
    <property type="protein sequence ID" value="MCL2912785.1"/>
    <property type="molecule type" value="Genomic_DNA"/>
</dbReference>
<keyword evidence="2" id="KW-1185">Reference proteome</keyword>
<reference evidence="1 2" key="1">
    <citation type="submission" date="2022-01" db="EMBL/GenBank/DDBJ databases">
        <title>Whole genome-based taxonomy of the Shewanellaceae.</title>
        <authorList>
            <person name="Martin-Rodriguez A.J."/>
        </authorList>
    </citation>
    <scope>NUCLEOTIDE SEQUENCE [LARGE SCALE GENOMIC DNA]</scope>
    <source>
        <strain evidence="1 2">DSM 21332</strain>
    </source>
</reference>
<organism evidence="1 2">
    <name type="scientific">Shewanella corallii</name>
    <dbReference type="NCBI Taxonomy" id="560080"/>
    <lineage>
        <taxon>Bacteria</taxon>
        <taxon>Pseudomonadati</taxon>
        <taxon>Pseudomonadota</taxon>
        <taxon>Gammaproteobacteria</taxon>
        <taxon>Alteromonadales</taxon>
        <taxon>Shewanellaceae</taxon>
        <taxon>Shewanella</taxon>
    </lineage>
</organism>
<name>A0ABT0N3N0_9GAMM</name>
<sequence>MGSGLLHSLVAANEQPQSVHYAFANYLGSGIYGSTGNTAAVVNIPLSFDLSQDDTSKLMLRLPFSVGFANYQWDQIPELELPDTVGSMTLTPGIEYHWQATEQLKMEAYGDLGYGHNFGDHTNVGIISLGVSTLYSFGPAELSPLWVSRFYSAGYRDLESDKGDSYSALRTGVDMGLGLSFQAWDRQVDPRVFAAMHWFFNRGQLADDLAGALMHDTTLETGISLAFDRPVGIDPITLDRVGVSYSRVEGEDVWRLFFSLPIKPRLFGVIIVTRFRHRADSHTNSRPQRDAQGNPKPNIVCQCTNHSTDCDPHPYTKTHCFLFCIKALVDCHPKTLMAETKIQPNTERNW</sequence>
<accession>A0ABT0N3N0</accession>
<evidence type="ECO:0008006" key="3">
    <source>
        <dbReference type="Google" id="ProtNLM"/>
    </source>
</evidence>
<gene>
    <name evidence="1" type="ORF">L2725_03130</name>
</gene>
<proteinExistence type="predicted"/>
<dbReference type="RefSeq" id="WP_249247604.1">
    <property type="nucleotide sequence ID" value="NZ_JAKIKT010000001.1"/>
</dbReference>